<evidence type="ECO:0000313" key="2">
    <source>
        <dbReference type="EMBL" id="KZP32747.1"/>
    </source>
</evidence>
<feature type="region of interest" description="Disordered" evidence="1">
    <location>
        <begin position="230"/>
        <end position="252"/>
    </location>
</feature>
<reference evidence="2 3" key="1">
    <citation type="journal article" date="2016" name="Mol. Biol. Evol.">
        <title>Comparative Genomics of Early-Diverging Mushroom-Forming Fungi Provides Insights into the Origins of Lignocellulose Decay Capabilities.</title>
        <authorList>
            <person name="Nagy L.G."/>
            <person name="Riley R."/>
            <person name="Tritt A."/>
            <person name="Adam C."/>
            <person name="Daum C."/>
            <person name="Floudas D."/>
            <person name="Sun H."/>
            <person name="Yadav J.S."/>
            <person name="Pangilinan J."/>
            <person name="Larsson K.H."/>
            <person name="Matsuura K."/>
            <person name="Barry K."/>
            <person name="Labutti K."/>
            <person name="Kuo R."/>
            <person name="Ohm R.A."/>
            <person name="Bhattacharya S.S."/>
            <person name="Shirouzu T."/>
            <person name="Yoshinaga Y."/>
            <person name="Martin F.M."/>
            <person name="Grigoriev I.V."/>
            <person name="Hibbett D.S."/>
        </authorList>
    </citation>
    <scope>NUCLEOTIDE SEQUENCE [LARGE SCALE GENOMIC DNA]</scope>
    <source>
        <strain evidence="2 3">CBS 109695</strain>
    </source>
</reference>
<dbReference type="EMBL" id="KV417484">
    <property type="protein sequence ID" value="KZP32747.1"/>
    <property type="molecule type" value="Genomic_DNA"/>
</dbReference>
<accession>A0A166VHY0</accession>
<proteinExistence type="predicted"/>
<sequence>MWWMYAVLREAALAARFVYNFFAKSKLRPNQTLRRSEDGIIPTLGCLICVSITNLGPIEYAKLSFWWVAKHRELATRLRPCYTRPLPYVNAEWRQGHSTSVNYCETWCPQRPPRIPFRECDLHLQGGRLLRAGEAADIEGAVEEWAALLSVNNRLPNSIYHPRLPRPALRRVRRHDLRRPLSALACRVFRMVLLCEPDDDGMGVVTLALGAGAAAGMTLASVHFARRSLEDDEDGYEEEDDGEMGMRPHMPGPTRITIRARRVIQSFGLSLCFNSACTLQAHIQTVWHEILSVSRDLHLAPICPSYQHVLVLDRALQMYAIYIIGSGQEADEAIVVENKAKLEGPSMSTRSFSAHDPHCTYAYVACVLGASVTYQVDWATS</sequence>
<dbReference type="Proteomes" id="UP000076532">
    <property type="component" value="Unassembled WGS sequence"/>
</dbReference>
<name>A0A166VHY0_9AGAM</name>
<evidence type="ECO:0000313" key="3">
    <source>
        <dbReference type="Proteomes" id="UP000076532"/>
    </source>
</evidence>
<keyword evidence="3" id="KW-1185">Reference proteome</keyword>
<dbReference type="AlphaFoldDB" id="A0A166VHY0"/>
<evidence type="ECO:0000256" key="1">
    <source>
        <dbReference type="SAM" id="MobiDB-lite"/>
    </source>
</evidence>
<protein>
    <submittedName>
        <fullName evidence="2">Uncharacterized protein</fullName>
    </submittedName>
</protein>
<feature type="compositionally biased region" description="Acidic residues" evidence="1">
    <location>
        <begin position="230"/>
        <end position="243"/>
    </location>
</feature>
<organism evidence="2 3">
    <name type="scientific">Athelia psychrophila</name>
    <dbReference type="NCBI Taxonomy" id="1759441"/>
    <lineage>
        <taxon>Eukaryota</taxon>
        <taxon>Fungi</taxon>
        <taxon>Dikarya</taxon>
        <taxon>Basidiomycota</taxon>
        <taxon>Agaricomycotina</taxon>
        <taxon>Agaricomycetes</taxon>
        <taxon>Agaricomycetidae</taxon>
        <taxon>Atheliales</taxon>
        <taxon>Atheliaceae</taxon>
        <taxon>Athelia</taxon>
    </lineage>
</organism>
<gene>
    <name evidence="2" type="ORF">FIBSPDRAFT_882101</name>
</gene>